<evidence type="ECO:0000256" key="2">
    <source>
        <dbReference type="RuleBase" id="RU362097"/>
    </source>
</evidence>
<feature type="signal peptide" evidence="2">
    <location>
        <begin position="1"/>
        <end position="22"/>
    </location>
</feature>
<dbReference type="GO" id="GO:0005886">
    <property type="term" value="C:plasma membrane"/>
    <property type="evidence" value="ECO:0007669"/>
    <property type="project" value="UniProtKB-SubCell"/>
</dbReference>
<dbReference type="Pfam" id="PF02321">
    <property type="entry name" value="OEP"/>
    <property type="match status" value="2"/>
</dbReference>
<dbReference type="eggNOG" id="COG1538">
    <property type="taxonomic scope" value="Bacteria"/>
</dbReference>
<keyword evidence="2" id="KW-0732">Signal</keyword>
<proteinExistence type="inferred from homology"/>
<evidence type="ECO:0000313" key="3">
    <source>
        <dbReference type="EMBL" id="CCD28847.1"/>
    </source>
</evidence>
<dbReference type="STRING" id="1070319.CAGGBEG34_190012"/>
<dbReference type="EMBL" id="CAFB01000035">
    <property type="protein sequence ID" value="CCD28847.1"/>
    <property type="molecule type" value="Genomic_DNA"/>
</dbReference>
<dbReference type="PANTHER" id="PTHR30203:SF32">
    <property type="entry name" value="CATION EFFLUX SYSTEM PROTEIN CUSC"/>
    <property type="match status" value="1"/>
</dbReference>
<keyword evidence="2" id="KW-1134">Transmembrane beta strand</keyword>
<dbReference type="NCBIfam" id="TIGR01845">
    <property type="entry name" value="outer_NodT"/>
    <property type="match status" value="1"/>
</dbReference>
<protein>
    <submittedName>
        <fullName evidence="3">RND efflux system, outer membrane lipoprotein,NodT family</fullName>
    </submittedName>
</protein>
<keyword evidence="2 3" id="KW-0449">Lipoprotein</keyword>
<keyword evidence="2" id="KW-0812">Transmembrane</keyword>
<comment type="subcellular location">
    <subcellularLocation>
        <location evidence="2">Cell membrane</location>
        <topology evidence="2">Lipid-anchor</topology>
    </subcellularLocation>
</comment>
<sequence length="451" mass="49698">MRMNRIAPVLIALMLLAGCARARWTPPSIEVPPRWSAPVVNQAATEQARAAWWMNFNDPQLNALIDEALKANNDLAVAVIRVQRARLQAGLANTTLTPDVKGVGLNTSSRNLDSHNTKRSANVSGSLSYELDLWGKLAQQRATAAWEAQAAEADRAQAALNLIGTTAELYWKLVRLNEQIIDGNADLKQAQKILELVNARYAAGVISGLDRVQAEQNVSAQRLALTRLYQQRIEARHALAVLLNRPPSYAFEAPEHLPDSPPPEVEAGLPAQALKRRPDLRVAELRLRQSFADIEKMRASFYPAFTLTGSLGSASEALLRVLQNPVATLGIGLTLPFIEWNTMQLKIKVSKSEYAEAVVHFRKNLYTALAEVENALSRRAQLIEAAAHQAQIAFQASQAEQQTHARFNAGAADLQAWLEAQGGLRKARDALKQNRLDQLNNRMRLYQALGG</sequence>
<dbReference type="AlphaFoldDB" id="G2J7V2"/>
<organism evidence="3 4">
    <name type="scientific">Candidatus Glomeribacter gigasporarum BEG34</name>
    <dbReference type="NCBI Taxonomy" id="1070319"/>
    <lineage>
        <taxon>Bacteria</taxon>
        <taxon>Pseudomonadati</taxon>
        <taxon>Pseudomonadota</taxon>
        <taxon>Betaproteobacteria</taxon>
        <taxon>Burkholderiales</taxon>
        <taxon>Burkholderiaceae</taxon>
        <taxon>Candidatus Glomeribacter</taxon>
    </lineage>
</organism>
<comment type="caution">
    <text evidence="3">The sequence shown here is derived from an EMBL/GenBank/DDBJ whole genome shotgun (WGS) entry which is preliminary data.</text>
</comment>
<reference evidence="3 4" key="1">
    <citation type="submission" date="2011-08" db="EMBL/GenBank/DDBJ databases">
        <title>The genome of the obligate endobacterium of an arbuscular mycorrhizal fungus reveals an interphylum network of nutritional interactions.</title>
        <authorList>
            <person name="Ghignone S."/>
            <person name="Salvioli A."/>
            <person name="Anca I."/>
            <person name="Lumini E."/>
            <person name="Ortu G."/>
            <person name="Petiti L."/>
            <person name="Cruveiller S."/>
            <person name="Bianciotto V."/>
            <person name="Piffanelli P."/>
            <person name="Lanfranco L."/>
            <person name="Bonfante P."/>
        </authorList>
    </citation>
    <scope>NUCLEOTIDE SEQUENCE [LARGE SCALE GENOMIC DNA]</scope>
    <source>
        <strain evidence="3 4">BEG34</strain>
    </source>
</reference>
<dbReference type="OrthoDB" id="9770517at2"/>
<feature type="chain" id="PRO_5001438960" evidence="2">
    <location>
        <begin position="23"/>
        <end position="451"/>
    </location>
</feature>
<dbReference type="PROSITE" id="PS51257">
    <property type="entry name" value="PROKAR_LIPOPROTEIN"/>
    <property type="match status" value="1"/>
</dbReference>
<accession>G2J7V2</accession>
<dbReference type="PANTHER" id="PTHR30203">
    <property type="entry name" value="OUTER MEMBRANE CATION EFFLUX PROTEIN"/>
    <property type="match status" value="1"/>
</dbReference>
<evidence type="ECO:0000256" key="1">
    <source>
        <dbReference type="ARBA" id="ARBA00007613"/>
    </source>
</evidence>
<keyword evidence="2" id="KW-0472">Membrane</keyword>
<dbReference type="InterPro" id="IPR010131">
    <property type="entry name" value="MdtP/NodT-like"/>
</dbReference>
<keyword evidence="4" id="KW-1185">Reference proteome</keyword>
<dbReference type="Gene3D" id="1.20.1600.10">
    <property type="entry name" value="Outer membrane efflux proteins (OEP)"/>
    <property type="match status" value="1"/>
</dbReference>
<dbReference type="GO" id="GO:0015562">
    <property type="term" value="F:efflux transmembrane transporter activity"/>
    <property type="evidence" value="ECO:0007669"/>
    <property type="project" value="InterPro"/>
</dbReference>
<dbReference type="Gene3D" id="2.20.200.10">
    <property type="entry name" value="Outer membrane efflux proteins (OEP)"/>
    <property type="match status" value="1"/>
</dbReference>
<dbReference type="SUPFAM" id="SSF56954">
    <property type="entry name" value="Outer membrane efflux proteins (OEP)"/>
    <property type="match status" value="1"/>
</dbReference>
<comment type="similarity">
    <text evidence="1 2">Belongs to the outer membrane factor (OMF) (TC 1.B.17) family.</text>
</comment>
<name>G2J7V2_9BURK</name>
<gene>
    <name evidence="3" type="ORF">CAGGBEG34_190012</name>
</gene>
<dbReference type="InterPro" id="IPR003423">
    <property type="entry name" value="OMP_efflux"/>
</dbReference>
<dbReference type="Proteomes" id="UP000054051">
    <property type="component" value="Unassembled WGS sequence"/>
</dbReference>
<keyword evidence="2" id="KW-0564">Palmitate</keyword>
<evidence type="ECO:0000313" key="4">
    <source>
        <dbReference type="Proteomes" id="UP000054051"/>
    </source>
</evidence>